<dbReference type="Proteomes" id="UP000325081">
    <property type="component" value="Unassembled WGS sequence"/>
</dbReference>
<dbReference type="AlphaFoldDB" id="A0A5A7PZR8"/>
<feature type="region of interest" description="Disordered" evidence="1">
    <location>
        <begin position="104"/>
        <end position="123"/>
    </location>
</feature>
<name>A0A5A7PZR8_STRAF</name>
<protein>
    <submittedName>
        <fullName evidence="2">HR-like lesion-inducing protein-related</fullName>
    </submittedName>
</protein>
<feature type="region of interest" description="Disordered" evidence="1">
    <location>
        <begin position="12"/>
        <end position="66"/>
    </location>
</feature>
<reference evidence="3" key="1">
    <citation type="journal article" date="2019" name="Curr. Biol.">
        <title>Genome Sequence of Striga asiatica Provides Insight into the Evolution of Plant Parasitism.</title>
        <authorList>
            <person name="Yoshida S."/>
            <person name="Kim S."/>
            <person name="Wafula E.K."/>
            <person name="Tanskanen J."/>
            <person name="Kim Y.M."/>
            <person name="Honaas L."/>
            <person name="Yang Z."/>
            <person name="Spallek T."/>
            <person name="Conn C.E."/>
            <person name="Ichihashi Y."/>
            <person name="Cheong K."/>
            <person name="Cui S."/>
            <person name="Der J.P."/>
            <person name="Gundlach H."/>
            <person name="Jiao Y."/>
            <person name="Hori C."/>
            <person name="Ishida J.K."/>
            <person name="Kasahara H."/>
            <person name="Kiba T."/>
            <person name="Kim M.S."/>
            <person name="Koo N."/>
            <person name="Laohavisit A."/>
            <person name="Lee Y.H."/>
            <person name="Lumba S."/>
            <person name="McCourt P."/>
            <person name="Mortimer J.C."/>
            <person name="Mutuku J.M."/>
            <person name="Nomura T."/>
            <person name="Sasaki-Sekimoto Y."/>
            <person name="Seto Y."/>
            <person name="Wang Y."/>
            <person name="Wakatake T."/>
            <person name="Sakakibara H."/>
            <person name="Demura T."/>
            <person name="Yamaguchi S."/>
            <person name="Yoneyama K."/>
            <person name="Manabe R.I."/>
            <person name="Nelson D.C."/>
            <person name="Schulman A.H."/>
            <person name="Timko M.P."/>
            <person name="dePamphilis C.W."/>
            <person name="Choi D."/>
            <person name="Shirasu K."/>
        </authorList>
    </citation>
    <scope>NUCLEOTIDE SEQUENCE [LARGE SCALE GENOMIC DNA]</scope>
    <source>
        <strain evidence="3">cv. UVA1</strain>
    </source>
</reference>
<evidence type="ECO:0000313" key="2">
    <source>
        <dbReference type="EMBL" id="GER38264.1"/>
    </source>
</evidence>
<feature type="compositionally biased region" description="Polar residues" evidence="1">
    <location>
        <begin position="107"/>
        <end position="123"/>
    </location>
</feature>
<comment type="caution">
    <text evidence="2">The sequence shown here is derived from an EMBL/GenBank/DDBJ whole genome shotgun (WGS) entry which is preliminary data.</text>
</comment>
<feature type="compositionally biased region" description="Polar residues" evidence="1">
    <location>
        <begin position="47"/>
        <end position="65"/>
    </location>
</feature>
<accession>A0A5A7PZR8</accession>
<keyword evidence="3" id="KW-1185">Reference proteome</keyword>
<sequence length="123" mass="13487">MTMLHGFSCPLPLVKPSNVLEKGTSQRKGVRDTPPFSTTNERKRQGSKTGKISETTASDFDSTSYGRHHWKTYTSELKPFLSETTASKMDTGPAMDDAYGEIIPSRWTASQKPCGTTPALTIS</sequence>
<evidence type="ECO:0000313" key="3">
    <source>
        <dbReference type="Proteomes" id="UP000325081"/>
    </source>
</evidence>
<proteinExistence type="predicted"/>
<organism evidence="2 3">
    <name type="scientific">Striga asiatica</name>
    <name type="common">Asiatic witchweed</name>
    <name type="synonym">Buchnera asiatica</name>
    <dbReference type="NCBI Taxonomy" id="4170"/>
    <lineage>
        <taxon>Eukaryota</taxon>
        <taxon>Viridiplantae</taxon>
        <taxon>Streptophyta</taxon>
        <taxon>Embryophyta</taxon>
        <taxon>Tracheophyta</taxon>
        <taxon>Spermatophyta</taxon>
        <taxon>Magnoliopsida</taxon>
        <taxon>eudicotyledons</taxon>
        <taxon>Gunneridae</taxon>
        <taxon>Pentapetalae</taxon>
        <taxon>asterids</taxon>
        <taxon>lamiids</taxon>
        <taxon>Lamiales</taxon>
        <taxon>Orobanchaceae</taxon>
        <taxon>Buchnereae</taxon>
        <taxon>Striga</taxon>
    </lineage>
</organism>
<dbReference type="EMBL" id="BKCP01005461">
    <property type="protein sequence ID" value="GER38264.1"/>
    <property type="molecule type" value="Genomic_DNA"/>
</dbReference>
<gene>
    <name evidence="2" type="ORF">STAS_14787</name>
</gene>
<evidence type="ECO:0000256" key="1">
    <source>
        <dbReference type="SAM" id="MobiDB-lite"/>
    </source>
</evidence>